<organism evidence="2 3">
    <name type="scientific">Klebsormidium nitens</name>
    <name type="common">Green alga</name>
    <name type="synonym">Ulothrix nitens</name>
    <dbReference type="NCBI Taxonomy" id="105231"/>
    <lineage>
        <taxon>Eukaryota</taxon>
        <taxon>Viridiplantae</taxon>
        <taxon>Streptophyta</taxon>
        <taxon>Klebsormidiophyceae</taxon>
        <taxon>Klebsormidiales</taxon>
        <taxon>Klebsormidiaceae</taxon>
        <taxon>Klebsormidium</taxon>
    </lineage>
</organism>
<feature type="region of interest" description="Disordered" evidence="1">
    <location>
        <begin position="296"/>
        <end position="320"/>
    </location>
</feature>
<dbReference type="SUPFAM" id="SSF50998">
    <property type="entry name" value="Quinoprotein alcohol dehydrogenase-like"/>
    <property type="match status" value="1"/>
</dbReference>
<dbReference type="InterPro" id="IPR011047">
    <property type="entry name" value="Quinoprotein_ADH-like_sf"/>
</dbReference>
<dbReference type="Proteomes" id="UP000054558">
    <property type="component" value="Unassembled WGS sequence"/>
</dbReference>
<evidence type="ECO:0000256" key="1">
    <source>
        <dbReference type="SAM" id="MobiDB-lite"/>
    </source>
</evidence>
<dbReference type="Gene3D" id="2.130.10.10">
    <property type="entry name" value="YVTN repeat-like/Quinoprotein amine dehydrogenase"/>
    <property type="match status" value="2"/>
</dbReference>
<dbReference type="EMBL" id="DF237818">
    <property type="protein sequence ID" value="GAQ91853.1"/>
    <property type="molecule type" value="Genomic_DNA"/>
</dbReference>
<protein>
    <submittedName>
        <fullName evidence="2">Uncharacterized protein</fullName>
    </submittedName>
</protein>
<reference evidence="2 3" key="1">
    <citation type="journal article" date="2014" name="Nat. Commun.">
        <title>Klebsormidium flaccidum genome reveals primary factors for plant terrestrial adaptation.</title>
        <authorList>
            <person name="Hori K."/>
            <person name="Maruyama F."/>
            <person name="Fujisawa T."/>
            <person name="Togashi T."/>
            <person name="Yamamoto N."/>
            <person name="Seo M."/>
            <person name="Sato S."/>
            <person name="Yamada T."/>
            <person name="Mori H."/>
            <person name="Tajima N."/>
            <person name="Moriyama T."/>
            <person name="Ikeuchi M."/>
            <person name="Watanabe M."/>
            <person name="Wada H."/>
            <person name="Kobayashi K."/>
            <person name="Saito M."/>
            <person name="Masuda T."/>
            <person name="Sasaki-Sekimoto Y."/>
            <person name="Mashiguchi K."/>
            <person name="Awai K."/>
            <person name="Shimojima M."/>
            <person name="Masuda S."/>
            <person name="Iwai M."/>
            <person name="Nobusawa T."/>
            <person name="Narise T."/>
            <person name="Kondo S."/>
            <person name="Saito H."/>
            <person name="Sato R."/>
            <person name="Murakawa M."/>
            <person name="Ihara Y."/>
            <person name="Oshima-Yamada Y."/>
            <person name="Ohtaka K."/>
            <person name="Satoh M."/>
            <person name="Sonobe K."/>
            <person name="Ishii M."/>
            <person name="Ohtani R."/>
            <person name="Kanamori-Sato M."/>
            <person name="Honoki R."/>
            <person name="Miyazaki D."/>
            <person name="Mochizuki H."/>
            <person name="Umetsu J."/>
            <person name="Higashi K."/>
            <person name="Shibata D."/>
            <person name="Kamiya Y."/>
            <person name="Sato N."/>
            <person name="Nakamura Y."/>
            <person name="Tabata S."/>
            <person name="Ida S."/>
            <person name="Kurokawa K."/>
            <person name="Ohta H."/>
        </authorList>
    </citation>
    <scope>NUCLEOTIDE SEQUENCE [LARGE SCALE GENOMIC DNA]</scope>
    <source>
        <strain evidence="2 3">NIES-2285</strain>
    </source>
</reference>
<accession>A0A1Y1IMI2</accession>
<dbReference type="AlphaFoldDB" id="A0A1Y1IMI2"/>
<dbReference type="InterPro" id="IPR001680">
    <property type="entry name" value="WD40_rpt"/>
</dbReference>
<sequence>MVPAFDRTVYRLLVRYSLSVAAFGAPGEGEIWVGSKEVSWTIGQVAFVPGRNRELILFQQGSKRLLSAQLPPPDAASPRQVEDGGGSLASTRQGTDEEGDRLGAKAEVTGCTPVGCLGSCPSALSCFSVAGDGTAVAAADEEGAIRVWSLVDGQVKLGAEGADWAPQNAGRPLIHSLAFADSQLLVAACCDGAVRIWACHCPPSLQLVDTLTTLERSPLVGLAVHWLEEGQAFASQGEGLSSGVIAAGAANGMLHVWKALSGGRWQLVFVADHAAAEGSLTSLAFSPGGTLLASAAAGGRSRQRPAEYDSSSANEEEELGGIGEEMSCPIRVYETSRWACLAAHFGVAEGPVTLHFAERRDLTGGASTAPSGGGNSPDASQSLLVLAAHGPPCVVQDPEKAVAAVKSEGTGPQVPDKRDAMEGVNSIDSDRTHGKQGPLSRKEPNMEPVTTGRPGLSSSDRRGPLEVESEEVMEERLGDLRATRTVEGSSIALESGVGGPRPSSKRELLGVQLAGEDLEEEQDGAPTPSPLPARLADNALRATSKAPALGVAPLQRKGGPPVTGRVAMGASPGSAGAITCQLSAPALHSTARLLVQLEQLQAQQFDSAAALQSVAMGSRPASVKADLAGLAGGLSLGDFARLGGAGTGDQPQYTGLTPLEDEMPPEAVPRPIGKQVDARWQAALAQPPQLDALWNPQERCPQVCDVTPVYCPSKGEWDQTGEHAMAAWSCLAAMPR</sequence>
<proteinExistence type="predicted"/>
<keyword evidence="3" id="KW-1185">Reference proteome</keyword>
<evidence type="ECO:0000313" key="3">
    <source>
        <dbReference type="Proteomes" id="UP000054558"/>
    </source>
</evidence>
<name>A0A1Y1IMI2_KLENI</name>
<gene>
    <name evidence="2" type="ORF">KFL_008690040</name>
</gene>
<dbReference type="OMA" id="KPRMEDM"/>
<evidence type="ECO:0000313" key="2">
    <source>
        <dbReference type="EMBL" id="GAQ91853.1"/>
    </source>
</evidence>
<feature type="region of interest" description="Disordered" evidence="1">
    <location>
        <begin position="68"/>
        <end position="101"/>
    </location>
</feature>
<feature type="region of interest" description="Disordered" evidence="1">
    <location>
        <begin position="402"/>
        <end position="473"/>
    </location>
</feature>
<dbReference type="SMART" id="SM00320">
    <property type="entry name" value="WD40"/>
    <property type="match status" value="4"/>
</dbReference>
<dbReference type="Pfam" id="PF00400">
    <property type="entry name" value="WD40"/>
    <property type="match status" value="1"/>
</dbReference>
<dbReference type="InterPro" id="IPR015943">
    <property type="entry name" value="WD40/YVTN_repeat-like_dom_sf"/>
</dbReference>